<protein>
    <submittedName>
        <fullName evidence="2">Uncharacterized protein</fullName>
    </submittedName>
</protein>
<dbReference type="PANTHER" id="PTHR46666:SF2">
    <property type="entry name" value="60S RIBOSOMAL L18A-LIKE PROTEIN"/>
    <property type="match status" value="1"/>
</dbReference>
<name>A0A834Z9B8_TETSI</name>
<evidence type="ECO:0000256" key="1">
    <source>
        <dbReference type="SAM" id="Phobius"/>
    </source>
</evidence>
<keyword evidence="1" id="KW-0812">Transmembrane</keyword>
<gene>
    <name evidence="2" type="ORF">HHK36_012781</name>
</gene>
<keyword evidence="1" id="KW-0472">Membrane</keyword>
<proteinExistence type="predicted"/>
<dbReference type="EMBL" id="JABCRI010000008">
    <property type="protein sequence ID" value="KAF8401835.1"/>
    <property type="molecule type" value="Genomic_DNA"/>
</dbReference>
<keyword evidence="3" id="KW-1185">Reference proteome</keyword>
<reference evidence="2 3" key="1">
    <citation type="submission" date="2020-04" db="EMBL/GenBank/DDBJ databases">
        <title>Plant Genome Project.</title>
        <authorList>
            <person name="Zhang R.-G."/>
        </authorList>
    </citation>
    <scope>NUCLEOTIDE SEQUENCE [LARGE SCALE GENOMIC DNA]</scope>
    <source>
        <strain evidence="2">YNK0</strain>
        <tissue evidence="2">Leaf</tissue>
    </source>
</reference>
<dbReference type="AlphaFoldDB" id="A0A834Z9B8"/>
<feature type="transmembrane region" description="Helical" evidence="1">
    <location>
        <begin position="145"/>
        <end position="169"/>
    </location>
</feature>
<keyword evidence="1" id="KW-1133">Transmembrane helix</keyword>
<evidence type="ECO:0000313" key="2">
    <source>
        <dbReference type="EMBL" id="KAF8401835.1"/>
    </source>
</evidence>
<feature type="transmembrane region" description="Helical" evidence="1">
    <location>
        <begin position="112"/>
        <end position="133"/>
    </location>
</feature>
<dbReference type="Gene3D" id="3.30.200.20">
    <property type="entry name" value="Phosphorylase Kinase, domain 1"/>
    <property type="match status" value="1"/>
</dbReference>
<organism evidence="2 3">
    <name type="scientific">Tetracentron sinense</name>
    <name type="common">Spur-leaf</name>
    <dbReference type="NCBI Taxonomy" id="13715"/>
    <lineage>
        <taxon>Eukaryota</taxon>
        <taxon>Viridiplantae</taxon>
        <taxon>Streptophyta</taxon>
        <taxon>Embryophyta</taxon>
        <taxon>Tracheophyta</taxon>
        <taxon>Spermatophyta</taxon>
        <taxon>Magnoliopsida</taxon>
        <taxon>Trochodendrales</taxon>
        <taxon>Trochodendraceae</taxon>
        <taxon>Tetracentron</taxon>
    </lineage>
</organism>
<comment type="caution">
    <text evidence="2">The sequence shown here is derived from an EMBL/GenBank/DDBJ whole genome shotgun (WGS) entry which is preliminary data.</text>
</comment>
<dbReference type="PANTHER" id="PTHR46666">
    <property type="entry name" value="60S RIBOSOMAL L18A-LIKE PROTEIN"/>
    <property type="match status" value="1"/>
</dbReference>
<accession>A0A834Z9B8</accession>
<dbReference type="Proteomes" id="UP000655225">
    <property type="component" value="Unassembled WGS sequence"/>
</dbReference>
<sequence>MALKFSAIISPPRIHPLKLALMDSTLPVEGLENNAWTIDLGQLKVGTALELGDFWGLFGGRYRGEDVAIKILENRGIRNRARASGSAANATPTSYRTFVNGARWVVFNVKHVHSFVFGFAFPPLWYYATFLYFGNYYIKDPRERAGLAASAIAALICSVAILISLLAVFC</sequence>
<evidence type="ECO:0000313" key="3">
    <source>
        <dbReference type="Proteomes" id="UP000655225"/>
    </source>
</evidence>